<organism evidence="2 3">
    <name type="scientific">Cardiocondyla obscurior</name>
    <dbReference type="NCBI Taxonomy" id="286306"/>
    <lineage>
        <taxon>Eukaryota</taxon>
        <taxon>Metazoa</taxon>
        <taxon>Ecdysozoa</taxon>
        <taxon>Arthropoda</taxon>
        <taxon>Hexapoda</taxon>
        <taxon>Insecta</taxon>
        <taxon>Pterygota</taxon>
        <taxon>Neoptera</taxon>
        <taxon>Endopterygota</taxon>
        <taxon>Hymenoptera</taxon>
        <taxon>Apocrita</taxon>
        <taxon>Aculeata</taxon>
        <taxon>Formicoidea</taxon>
        <taxon>Formicidae</taxon>
        <taxon>Myrmicinae</taxon>
        <taxon>Cardiocondyla</taxon>
    </lineage>
</organism>
<keyword evidence="1" id="KW-1133">Transmembrane helix</keyword>
<keyword evidence="1" id="KW-0472">Membrane</keyword>
<dbReference type="AlphaFoldDB" id="A0AAW2GRU6"/>
<protein>
    <submittedName>
        <fullName evidence="2">Uncharacterized protein</fullName>
    </submittedName>
</protein>
<keyword evidence="3" id="KW-1185">Reference proteome</keyword>
<dbReference type="Proteomes" id="UP001430953">
    <property type="component" value="Unassembled WGS sequence"/>
</dbReference>
<accession>A0AAW2GRU6</accession>
<gene>
    <name evidence="2" type="ORF">PUN28_001879</name>
</gene>
<name>A0AAW2GRU6_9HYME</name>
<evidence type="ECO:0000256" key="1">
    <source>
        <dbReference type="SAM" id="Phobius"/>
    </source>
</evidence>
<feature type="transmembrane region" description="Helical" evidence="1">
    <location>
        <begin position="28"/>
        <end position="49"/>
    </location>
</feature>
<dbReference type="EMBL" id="JADYXP020000002">
    <property type="protein sequence ID" value="KAL0129920.1"/>
    <property type="molecule type" value="Genomic_DNA"/>
</dbReference>
<feature type="transmembrane region" description="Helical" evidence="1">
    <location>
        <begin position="79"/>
        <end position="97"/>
    </location>
</feature>
<comment type="caution">
    <text evidence="2">The sequence shown here is derived from an EMBL/GenBank/DDBJ whole genome shotgun (WGS) entry which is preliminary data.</text>
</comment>
<evidence type="ECO:0000313" key="3">
    <source>
        <dbReference type="Proteomes" id="UP001430953"/>
    </source>
</evidence>
<keyword evidence="1" id="KW-0812">Transmembrane</keyword>
<sequence>MRNQYCIQLLNTKNYSHSIRRLKVNSGIVAVNYLYCLFQSKVFTLIHYIKGLDGVSFYLHRFLHCDDAKFTSEFFLCDGIIYLRNICIYVLFLFNILNVNKKY</sequence>
<proteinExistence type="predicted"/>
<evidence type="ECO:0000313" key="2">
    <source>
        <dbReference type="EMBL" id="KAL0129920.1"/>
    </source>
</evidence>
<reference evidence="2 3" key="1">
    <citation type="submission" date="2023-03" db="EMBL/GenBank/DDBJ databases">
        <title>High recombination rates correlate with genetic variation in Cardiocondyla obscurior ants.</title>
        <authorList>
            <person name="Errbii M."/>
        </authorList>
    </citation>
    <scope>NUCLEOTIDE SEQUENCE [LARGE SCALE GENOMIC DNA]</scope>
    <source>
        <strain evidence="2">Alpha-2009</strain>
        <tissue evidence="2">Whole body</tissue>
    </source>
</reference>